<evidence type="ECO:0000313" key="1">
    <source>
        <dbReference type="EMBL" id="MCL6272314.1"/>
    </source>
</evidence>
<dbReference type="EMBL" id="JAMFLX010000123">
    <property type="protein sequence ID" value="MCL6272314.1"/>
    <property type="molecule type" value="Genomic_DNA"/>
</dbReference>
<keyword evidence="2" id="KW-1185">Reference proteome</keyword>
<dbReference type="Proteomes" id="UP001203338">
    <property type="component" value="Unassembled WGS sequence"/>
</dbReference>
<evidence type="ECO:0008006" key="3">
    <source>
        <dbReference type="Google" id="ProtNLM"/>
    </source>
</evidence>
<protein>
    <recommendedName>
        <fullName evidence="3">Lipoprotein</fullName>
    </recommendedName>
</protein>
<dbReference type="RefSeq" id="WP_249702016.1">
    <property type="nucleotide sequence ID" value="NZ_JAMFLX010000123.1"/>
</dbReference>
<organism evidence="1 2">
    <name type="scientific">Parendozoicomonas callyspongiae</name>
    <dbReference type="NCBI Taxonomy" id="2942213"/>
    <lineage>
        <taxon>Bacteria</taxon>
        <taxon>Pseudomonadati</taxon>
        <taxon>Pseudomonadota</taxon>
        <taxon>Gammaproteobacteria</taxon>
        <taxon>Oceanospirillales</taxon>
        <taxon>Endozoicomonadaceae</taxon>
        <taxon>Parendozoicomonas</taxon>
    </lineage>
</organism>
<comment type="caution">
    <text evidence="1">The sequence shown here is derived from an EMBL/GenBank/DDBJ whole genome shotgun (WGS) entry which is preliminary data.</text>
</comment>
<gene>
    <name evidence="1" type="ORF">M3P05_20570</name>
</gene>
<accession>A0ABT0PLP6</accession>
<evidence type="ECO:0000313" key="2">
    <source>
        <dbReference type="Proteomes" id="UP001203338"/>
    </source>
</evidence>
<sequence length="238" mass="26629">RYNTTQNIYPPLKKESLRMKKIAFTSIMAMIITGCASTPKVHYTDVSIPNLNEKREVFLGDTLLKQGRGYYGDSITITSASGVYSSIDGGVYCKRNNNSNNYYSTNNQAIALKNTYGNITGYSNFVSYDKSAGKICPSGISLGCYDSTEISVSYKPHAFCAAENSFQQIIEYNGKSGKILNFTYREFSNNLARSAFTTNFKMDLREGDTVAYKGAMIKVFKATNNKITYELVRNFNTY</sequence>
<reference evidence="1 2" key="1">
    <citation type="submission" date="2022-05" db="EMBL/GenBank/DDBJ databases">
        <authorList>
            <person name="Park J.-S."/>
        </authorList>
    </citation>
    <scope>NUCLEOTIDE SEQUENCE [LARGE SCALE GENOMIC DNA]</scope>
    <source>
        <strain evidence="1 2">2012CJ34-2</strain>
    </source>
</reference>
<proteinExistence type="predicted"/>
<feature type="non-terminal residue" evidence="1">
    <location>
        <position position="1"/>
    </location>
</feature>
<name>A0ABT0PLP6_9GAMM</name>